<sequence>MTEIICICDSRDKVWQQNGKVFRPYTGECPKCGLLNTGAESKHVGECRTSESRKPRKLPTLNREFKGKVGDIGVGFYEGANGSYSVGTGKIVKIERHGVFIEKPLSPTDIEMAKETTGRTSRLEPDPWQAVSTKKKNSNIDTDHKTTTLFEREEDEFVLVDKKRGGMFDYWIPYNDNGASLLRERGRRRVRVSRRLQFTLVNGLYFGSWK</sequence>
<dbReference type="VEuPathDB" id="FungiDB:ASPVEDRAFT_81010"/>
<evidence type="ECO:0000313" key="2">
    <source>
        <dbReference type="Proteomes" id="UP000184073"/>
    </source>
</evidence>
<gene>
    <name evidence="1" type="ORF">ASPVEDRAFT_81010</name>
</gene>
<dbReference type="RefSeq" id="XP_040665162.1">
    <property type="nucleotide sequence ID" value="XM_040816960.1"/>
</dbReference>
<dbReference type="OrthoDB" id="10396925at2759"/>
<reference evidence="2" key="1">
    <citation type="journal article" date="2017" name="Genome Biol.">
        <title>Comparative genomics reveals high biological diversity and specific adaptations in the industrially and medically important fungal genus Aspergillus.</title>
        <authorList>
            <person name="de Vries R.P."/>
            <person name="Riley R."/>
            <person name="Wiebenga A."/>
            <person name="Aguilar-Osorio G."/>
            <person name="Amillis S."/>
            <person name="Uchima C.A."/>
            <person name="Anderluh G."/>
            <person name="Asadollahi M."/>
            <person name="Askin M."/>
            <person name="Barry K."/>
            <person name="Battaglia E."/>
            <person name="Bayram O."/>
            <person name="Benocci T."/>
            <person name="Braus-Stromeyer S.A."/>
            <person name="Caldana C."/>
            <person name="Canovas D."/>
            <person name="Cerqueira G.C."/>
            <person name="Chen F."/>
            <person name="Chen W."/>
            <person name="Choi C."/>
            <person name="Clum A."/>
            <person name="Dos Santos R.A."/>
            <person name="Damasio A.R."/>
            <person name="Diallinas G."/>
            <person name="Emri T."/>
            <person name="Fekete E."/>
            <person name="Flipphi M."/>
            <person name="Freyberg S."/>
            <person name="Gallo A."/>
            <person name="Gournas C."/>
            <person name="Habgood R."/>
            <person name="Hainaut M."/>
            <person name="Harispe M.L."/>
            <person name="Henrissat B."/>
            <person name="Hilden K.S."/>
            <person name="Hope R."/>
            <person name="Hossain A."/>
            <person name="Karabika E."/>
            <person name="Karaffa L."/>
            <person name="Karanyi Z."/>
            <person name="Krasevec N."/>
            <person name="Kuo A."/>
            <person name="Kusch H."/>
            <person name="LaButti K."/>
            <person name="Lagendijk E.L."/>
            <person name="Lapidus A."/>
            <person name="Levasseur A."/>
            <person name="Lindquist E."/>
            <person name="Lipzen A."/>
            <person name="Logrieco A.F."/>
            <person name="MacCabe A."/>
            <person name="Maekelae M.R."/>
            <person name="Malavazi I."/>
            <person name="Melin P."/>
            <person name="Meyer V."/>
            <person name="Mielnichuk N."/>
            <person name="Miskei M."/>
            <person name="Molnar A.P."/>
            <person name="Mule G."/>
            <person name="Ngan C.Y."/>
            <person name="Orejas M."/>
            <person name="Orosz E."/>
            <person name="Ouedraogo J.P."/>
            <person name="Overkamp K.M."/>
            <person name="Park H.-S."/>
            <person name="Perrone G."/>
            <person name="Piumi F."/>
            <person name="Punt P.J."/>
            <person name="Ram A.F."/>
            <person name="Ramon A."/>
            <person name="Rauscher S."/>
            <person name="Record E."/>
            <person name="Riano-Pachon D.M."/>
            <person name="Robert V."/>
            <person name="Roehrig J."/>
            <person name="Ruller R."/>
            <person name="Salamov A."/>
            <person name="Salih N.S."/>
            <person name="Samson R.A."/>
            <person name="Sandor E."/>
            <person name="Sanguinetti M."/>
            <person name="Schuetze T."/>
            <person name="Sepcic K."/>
            <person name="Shelest E."/>
            <person name="Sherlock G."/>
            <person name="Sophianopoulou V."/>
            <person name="Squina F.M."/>
            <person name="Sun H."/>
            <person name="Susca A."/>
            <person name="Todd R.B."/>
            <person name="Tsang A."/>
            <person name="Unkles S.E."/>
            <person name="van de Wiele N."/>
            <person name="van Rossen-Uffink D."/>
            <person name="Oliveira J.V."/>
            <person name="Vesth T.C."/>
            <person name="Visser J."/>
            <person name="Yu J.-H."/>
            <person name="Zhou M."/>
            <person name="Andersen M.R."/>
            <person name="Archer D.B."/>
            <person name="Baker S.E."/>
            <person name="Benoit I."/>
            <person name="Brakhage A.A."/>
            <person name="Braus G.H."/>
            <person name="Fischer R."/>
            <person name="Frisvad J.C."/>
            <person name="Goldman G.H."/>
            <person name="Houbraken J."/>
            <person name="Oakley B."/>
            <person name="Pocsi I."/>
            <person name="Scazzocchio C."/>
            <person name="Seiboth B."/>
            <person name="vanKuyk P.A."/>
            <person name="Wortman J."/>
            <person name="Dyer P.S."/>
            <person name="Grigoriev I.V."/>
        </authorList>
    </citation>
    <scope>NUCLEOTIDE SEQUENCE [LARGE SCALE GENOMIC DNA]</scope>
    <source>
        <strain evidence="2">CBS 583.65</strain>
    </source>
</reference>
<organism evidence="1 2">
    <name type="scientific">Aspergillus versicolor CBS 583.65</name>
    <dbReference type="NCBI Taxonomy" id="1036611"/>
    <lineage>
        <taxon>Eukaryota</taxon>
        <taxon>Fungi</taxon>
        <taxon>Dikarya</taxon>
        <taxon>Ascomycota</taxon>
        <taxon>Pezizomycotina</taxon>
        <taxon>Eurotiomycetes</taxon>
        <taxon>Eurotiomycetidae</taxon>
        <taxon>Eurotiales</taxon>
        <taxon>Aspergillaceae</taxon>
        <taxon>Aspergillus</taxon>
        <taxon>Aspergillus subgen. Nidulantes</taxon>
    </lineage>
</organism>
<dbReference type="EMBL" id="KV878126">
    <property type="protein sequence ID" value="OJI99399.1"/>
    <property type="molecule type" value="Genomic_DNA"/>
</dbReference>
<accession>A0A1L9PD07</accession>
<name>A0A1L9PD07_ASPVE</name>
<dbReference type="GeneID" id="63732471"/>
<proteinExistence type="predicted"/>
<dbReference type="Proteomes" id="UP000184073">
    <property type="component" value="Unassembled WGS sequence"/>
</dbReference>
<dbReference type="AlphaFoldDB" id="A0A1L9PD07"/>
<protein>
    <submittedName>
        <fullName evidence="1">Uncharacterized protein</fullName>
    </submittedName>
</protein>
<keyword evidence="2" id="KW-1185">Reference proteome</keyword>
<evidence type="ECO:0000313" key="1">
    <source>
        <dbReference type="EMBL" id="OJI99399.1"/>
    </source>
</evidence>